<evidence type="ECO:0000256" key="3">
    <source>
        <dbReference type="ARBA" id="ARBA00023237"/>
    </source>
</evidence>
<evidence type="ECO:0000256" key="2">
    <source>
        <dbReference type="ARBA" id="ARBA00023136"/>
    </source>
</evidence>
<evidence type="ECO:0000256" key="5">
    <source>
        <dbReference type="SAM" id="SignalP"/>
    </source>
</evidence>
<keyword evidence="2" id="KW-0472">Membrane</keyword>
<dbReference type="InterPro" id="IPR041700">
    <property type="entry name" value="OMP_b-brl_3"/>
</dbReference>
<name>A0A9D9ESN8_9BACT</name>
<reference evidence="7" key="2">
    <citation type="journal article" date="2021" name="PeerJ">
        <title>Extensive microbial diversity within the chicken gut microbiome revealed by metagenomics and culture.</title>
        <authorList>
            <person name="Gilroy R."/>
            <person name="Ravi A."/>
            <person name="Getino M."/>
            <person name="Pursley I."/>
            <person name="Horton D.L."/>
            <person name="Alikhan N.F."/>
            <person name="Baker D."/>
            <person name="Gharbi K."/>
            <person name="Hall N."/>
            <person name="Watson M."/>
            <person name="Adriaenssens E.M."/>
            <person name="Foster-Nyarko E."/>
            <person name="Jarju S."/>
            <person name="Secka A."/>
            <person name="Antonio M."/>
            <person name="Oren A."/>
            <person name="Chaudhuri R.R."/>
            <person name="La Ragione R."/>
            <person name="Hildebrand F."/>
            <person name="Pallen M.J."/>
        </authorList>
    </citation>
    <scope>NUCLEOTIDE SEQUENCE</scope>
    <source>
        <strain evidence="7">B1-20833</strain>
    </source>
</reference>
<dbReference type="Pfam" id="PF14905">
    <property type="entry name" value="OMP_b-brl_3"/>
    <property type="match status" value="1"/>
</dbReference>
<feature type="region of interest" description="Disordered" evidence="4">
    <location>
        <begin position="334"/>
        <end position="369"/>
    </location>
</feature>
<feature type="region of interest" description="Disordered" evidence="4">
    <location>
        <begin position="408"/>
        <end position="427"/>
    </location>
</feature>
<feature type="compositionally biased region" description="Polar residues" evidence="4">
    <location>
        <begin position="341"/>
        <end position="356"/>
    </location>
</feature>
<dbReference type="InterPro" id="IPR008969">
    <property type="entry name" value="CarboxyPept-like_regulatory"/>
</dbReference>
<dbReference type="InterPro" id="IPR036942">
    <property type="entry name" value="Beta-barrel_TonB_sf"/>
</dbReference>
<feature type="compositionally biased region" description="Polar residues" evidence="4">
    <location>
        <begin position="418"/>
        <end position="427"/>
    </location>
</feature>
<dbReference type="SUPFAM" id="SSF49464">
    <property type="entry name" value="Carboxypeptidase regulatory domain-like"/>
    <property type="match status" value="1"/>
</dbReference>
<accession>A0A9D9ESN8</accession>
<evidence type="ECO:0000256" key="1">
    <source>
        <dbReference type="ARBA" id="ARBA00004442"/>
    </source>
</evidence>
<dbReference type="Gene3D" id="2.40.170.20">
    <property type="entry name" value="TonB-dependent receptor, beta-barrel domain"/>
    <property type="match status" value="1"/>
</dbReference>
<keyword evidence="3" id="KW-0998">Cell outer membrane</keyword>
<gene>
    <name evidence="7" type="ORF">IAC06_08190</name>
</gene>
<keyword evidence="7" id="KW-0675">Receptor</keyword>
<dbReference type="SUPFAM" id="SSF56935">
    <property type="entry name" value="Porins"/>
    <property type="match status" value="1"/>
</dbReference>
<reference evidence="7" key="1">
    <citation type="submission" date="2020-10" db="EMBL/GenBank/DDBJ databases">
        <authorList>
            <person name="Gilroy R."/>
        </authorList>
    </citation>
    <scope>NUCLEOTIDE SEQUENCE</scope>
    <source>
        <strain evidence="7">B1-20833</strain>
    </source>
</reference>
<proteinExistence type="predicted"/>
<evidence type="ECO:0000313" key="8">
    <source>
        <dbReference type="Proteomes" id="UP000823661"/>
    </source>
</evidence>
<evidence type="ECO:0000313" key="7">
    <source>
        <dbReference type="EMBL" id="MBO8452839.1"/>
    </source>
</evidence>
<evidence type="ECO:0000256" key="4">
    <source>
        <dbReference type="SAM" id="MobiDB-lite"/>
    </source>
</evidence>
<dbReference type="Proteomes" id="UP000823661">
    <property type="component" value="Unassembled WGS sequence"/>
</dbReference>
<feature type="signal peptide" evidence="5">
    <location>
        <begin position="1"/>
        <end position="20"/>
    </location>
</feature>
<dbReference type="Gene3D" id="2.60.40.1120">
    <property type="entry name" value="Carboxypeptidase-like, regulatory domain"/>
    <property type="match status" value="1"/>
</dbReference>
<protein>
    <submittedName>
        <fullName evidence="7">TonB-dependent receptor</fullName>
    </submittedName>
</protein>
<organism evidence="7 8">
    <name type="scientific">Candidatus Cryptobacteroides intestinavium</name>
    <dbReference type="NCBI Taxonomy" id="2840766"/>
    <lineage>
        <taxon>Bacteria</taxon>
        <taxon>Pseudomonadati</taxon>
        <taxon>Bacteroidota</taxon>
        <taxon>Bacteroidia</taxon>
        <taxon>Bacteroidales</taxon>
        <taxon>Candidatus Cryptobacteroides</taxon>
    </lineage>
</organism>
<feature type="domain" description="Outer membrane protein beta-barrel" evidence="6">
    <location>
        <begin position="389"/>
        <end position="773"/>
    </location>
</feature>
<dbReference type="AlphaFoldDB" id="A0A9D9ESN8"/>
<dbReference type="Pfam" id="PF13715">
    <property type="entry name" value="CarbopepD_reg_2"/>
    <property type="match status" value="1"/>
</dbReference>
<dbReference type="EMBL" id="JADIMI010000079">
    <property type="protein sequence ID" value="MBO8452839.1"/>
    <property type="molecule type" value="Genomic_DNA"/>
</dbReference>
<dbReference type="GO" id="GO:0009279">
    <property type="term" value="C:cell outer membrane"/>
    <property type="evidence" value="ECO:0007669"/>
    <property type="project" value="UniProtKB-SubCell"/>
</dbReference>
<evidence type="ECO:0000259" key="6">
    <source>
        <dbReference type="Pfam" id="PF14905"/>
    </source>
</evidence>
<sequence length="792" mass="88104">MRQILVFILLCLAFLPDLNAAPVSIVGSVTDKEDGRPVELANVTVRDDDRKIIAICATDSNGKFSLNVHKTGKYTISITCIGYETWEEPLECQENADLGQIRLKPSQESIAGVVVTSRTLIRRESDRIVYDVLEDPDAGRLDMAAFMSKIPGLKKSVRDGDLEYKGRSVTRILIDDKTNPMINEGRQYPMDFIRADYMSKIELVLPGSPEYDNSEPLLVISLSRPLPYGAASQIRASASTRNEYDGTIDAVANTPIVGIGVKYGYGYTHNPADIRLNERVSGMDGAESADRLESYSESRDEVQSHSLGLNLFRSVLRDKVDLAVSLDADRSETHSAALSRVVSTTSGEGVTGSVSPDGSGTGSPVSMSGSSLSPFRLNGGFSAGYSWSRGNELELKYTFRQSESSSDQIFENEGTAGTGTRNTSFRSSAEHNVSANLRMRIAKRFSFKAELGYMHRKYYNVSSYGTAGTGGMDYIQGVAYADGIFLGSFLDRRLGCSLILHLENVNDKGVNLASGSPLDYNEFNVIPRLSLSWRAWKNGSLGFSYTVRSRRPRNEMLDPYVDMTDPYNLKAGNPDLRGEINHNMSLSVSHDFDADWLDFTSLSVSYSVTPGAIERVSYIDGDNVMTTTYENLARKDALGMKLSARFNITDRINLDLDASASRNSYRFSQEAENIYWSFSGSEAINFNLKYFTVSQHFFLSPVMSAQTRDLWMEPVLGIGIYRYWEKIRLRTSIDCGDLLYGRSFRRNVTAGDGFVNTSSIMRQGRYVQFSLSWTIGRFRNTPYVKHTSFDLD</sequence>
<comment type="subcellular location">
    <subcellularLocation>
        <location evidence="1">Cell outer membrane</location>
    </subcellularLocation>
</comment>
<comment type="caution">
    <text evidence="7">The sequence shown here is derived from an EMBL/GenBank/DDBJ whole genome shotgun (WGS) entry which is preliminary data.</text>
</comment>
<feature type="chain" id="PRO_5038538214" evidence="5">
    <location>
        <begin position="21"/>
        <end position="792"/>
    </location>
</feature>
<keyword evidence="5" id="KW-0732">Signal</keyword>